<dbReference type="EMBL" id="JABXXR010000030">
    <property type="protein sequence ID" value="NVN40172.1"/>
    <property type="molecule type" value="Genomic_DNA"/>
</dbReference>
<reference evidence="1 2" key="1">
    <citation type="submission" date="2020-06" db="EMBL/GenBank/DDBJ databases">
        <title>Description of novel acetic acid bacteria.</title>
        <authorList>
            <person name="Sombolestani A."/>
        </authorList>
    </citation>
    <scope>NUCLEOTIDE SEQUENCE [LARGE SCALE GENOMIC DNA]</scope>
    <source>
        <strain evidence="1 2">LMG 27010</strain>
    </source>
</reference>
<dbReference type="InterPro" id="IPR032466">
    <property type="entry name" value="Metal_Hydrolase"/>
</dbReference>
<dbReference type="AlphaFoldDB" id="A0A850PE04"/>
<proteinExistence type="predicted"/>
<name>A0A850PE04_9PROT</name>
<organism evidence="1 2">
    <name type="scientific">Ameyamaea chiangmaiensis</name>
    <dbReference type="NCBI Taxonomy" id="442969"/>
    <lineage>
        <taxon>Bacteria</taxon>
        <taxon>Pseudomonadati</taxon>
        <taxon>Pseudomonadota</taxon>
        <taxon>Alphaproteobacteria</taxon>
        <taxon>Acetobacterales</taxon>
        <taxon>Acetobacteraceae</taxon>
        <taxon>Ameyamaea</taxon>
    </lineage>
</organism>
<protein>
    <submittedName>
        <fullName evidence="1">Amidohydrolase family protein</fullName>
    </submittedName>
</protein>
<dbReference type="PANTHER" id="PTHR11647:SF1">
    <property type="entry name" value="COLLAPSIN RESPONSE MEDIATOR PROTEIN"/>
    <property type="match status" value="1"/>
</dbReference>
<dbReference type="GO" id="GO:0005829">
    <property type="term" value="C:cytosol"/>
    <property type="evidence" value="ECO:0007669"/>
    <property type="project" value="TreeGrafter"/>
</dbReference>
<dbReference type="SUPFAM" id="SSF51556">
    <property type="entry name" value="Metallo-dependent hydrolases"/>
    <property type="match status" value="1"/>
</dbReference>
<keyword evidence="2" id="KW-1185">Reference proteome</keyword>
<dbReference type="Gene3D" id="2.30.40.10">
    <property type="entry name" value="Urease, subunit C, domain 1"/>
    <property type="match status" value="1"/>
</dbReference>
<dbReference type="Gene3D" id="3.20.20.140">
    <property type="entry name" value="Metal-dependent hydrolases"/>
    <property type="match status" value="1"/>
</dbReference>
<dbReference type="PANTHER" id="PTHR11647">
    <property type="entry name" value="HYDRANTOINASE/DIHYDROPYRIMIDINASE FAMILY MEMBER"/>
    <property type="match status" value="1"/>
</dbReference>
<dbReference type="InterPro" id="IPR050378">
    <property type="entry name" value="Metallo-dep_Hydrolases_sf"/>
</dbReference>
<comment type="caution">
    <text evidence="1">The sequence shown here is derived from an EMBL/GenBank/DDBJ whole genome shotgun (WGS) entry which is preliminary data.</text>
</comment>
<sequence length="634" mass="70393">MPATIYRNALLFDGSDALPVLMDVAVRDGRIAALGRELPSQSDAREVACDGLWLMPGLLDIHTHLDLEVELAPGLGEVVRHGTTTVVMSNCSIGITYGHQRRDGEDPIVDCFARVENMPRSVLTRVADTCTWTTSQGYLDHLESLPLGPNVVPMIPHSMLRIEVMGLTGSITRRPSRRDIDAMAALLEQGMAQGFAGFSTDALPFHFLANAPNKRRKIPTQYAPYRELRRLTGIVRRYGRLWQATPPKDDIVAAVRGFLLTSGRLHRTPLRTTVLAALDLQTNRAAMHLCLLLSRILNSRLVGGQFRFQALSSPFRIWSDGAINPVADEVHAFRALNELELDDRDGRRRILDDPEWVRAFRTMWLKGKTGLSWARLMRALRLEHVVLTRNLADMTVAEAPLAHWAGETLERPWRRLRTFQATGGRTGARDAAEAAFFATCPDPINDDAAFFLHLLRAWDTDLRWETVFANRNPKTLRSLLFHPQTLPGFNDSGAHLANIGFYDGNLRTLKIAQAMDAPEGGLRMVARAVHRLTGLPAAFFGLNTGRIVPGAQADLCLIDPVALSAWDPEATHRCLDRAEFSCRQVVNRPDGVVRAVMVGGTMVWEDGAFTDRLGTEACGRVMRGANHPLERARA</sequence>
<accession>A0A850PE04</accession>
<dbReference type="SUPFAM" id="SSF51338">
    <property type="entry name" value="Composite domain of metallo-dependent hydrolases"/>
    <property type="match status" value="1"/>
</dbReference>
<dbReference type="RefSeq" id="WP_176613145.1">
    <property type="nucleotide sequence ID" value="NZ_JABXXR010000030.1"/>
</dbReference>
<evidence type="ECO:0000313" key="2">
    <source>
        <dbReference type="Proteomes" id="UP000585665"/>
    </source>
</evidence>
<keyword evidence="1" id="KW-0378">Hydrolase</keyword>
<gene>
    <name evidence="1" type="ORF">HUK82_06280</name>
</gene>
<dbReference type="InterPro" id="IPR011059">
    <property type="entry name" value="Metal-dep_hydrolase_composite"/>
</dbReference>
<evidence type="ECO:0000313" key="1">
    <source>
        <dbReference type="EMBL" id="NVN40172.1"/>
    </source>
</evidence>
<dbReference type="GO" id="GO:0016812">
    <property type="term" value="F:hydrolase activity, acting on carbon-nitrogen (but not peptide) bonds, in cyclic amides"/>
    <property type="evidence" value="ECO:0007669"/>
    <property type="project" value="TreeGrafter"/>
</dbReference>
<dbReference type="Proteomes" id="UP000585665">
    <property type="component" value="Unassembled WGS sequence"/>
</dbReference>